<dbReference type="PROSITE" id="PS50110">
    <property type="entry name" value="RESPONSE_REGULATORY"/>
    <property type="match status" value="2"/>
</dbReference>
<dbReference type="InterPro" id="IPR036890">
    <property type="entry name" value="HATPase_C_sf"/>
</dbReference>
<evidence type="ECO:0000259" key="14">
    <source>
        <dbReference type="PROSITE" id="PS50110"/>
    </source>
</evidence>
<dbReference type="SUPFAM" id="SSF55874">
    <property type="entry name" value="ATPase domain of HSP90 chaperone/DNA topoisomerase II/histidine kinase"/>
    <property type="match status" value="1"/>
</dbReference>
<dbReference type="CDD" id="cd17546">
    <property type="entry name" value="REC_hyHK_CKI1_RcsC-like"/>
    <property type="match status" value="2"/>
</dbReference>
<dbReference type="Pfam" id="PF00512">
    <property type="entry name" value="HisKA"/>
    <property type="match status" value="1"/>
</dbReference>
<dbReference type="Pfam" id="PF02518">
    <property type="entry name" value="HATPase_c"/>
    <property type="match status" value="1"/>
</dbReference>
<evidence type="ECO:0000313" key="15">
    <source>
        <dbReference type="EMBL" id="QNL43373.1"/>
    </source>
</evidence>
<dbReference type="RefSeq" id="WP_187331964.1">
    <property type="nucleotide sequence ID" value="NZ_CP060490.1"/>
</dbReference>
<dbReference type="InterPro" id="IPR003594">
    <property type="entry name" value="HATPase_dom"/>
</dbReference>
<evidence type="ECO:0000256" key="10">
    <source>
        <dbReference type="ARBA" id="ARBA00074306"/>
    </source>
</evidence>
<dbReference type="PANTHER" id="PTHR43047">
    <property type="entry name" value="TWO-COMPONENT HISTIDINE PROTEIN KINASE"/>
    <property type="match status" value="1"/>
</dbReference>
<feature type="domain" description="Response regulatory" evidence="14">
    <location>
        <begin position="694"/>
        <end position="814"/>
    </location>
</feature>
<dbReference type="PANTHER" id="PTHR43047:SF64">
    <property type="entry name" value="HISTIDINE KINASE CONTAINING CHEY-HOMOLOGOUS RECEIVER DOMAIN AND PAS DOMAIN-RELATED"/>
    <property type="match status" value="1"/>
</dbReference>
<dbReference type="Gene3D" id="3.30.450.20">
    <property type="entry name" value="PAS domain"/>
    <property type="match status" value="1"/>
</dbReference>
<dbReference type="InterPro" id="IPR011006">
    <property type="entry name" value="CheY-like_superfamily"/>
</dbReference>
<feature type="domain" description="Histidine kinase" evidence="13">
    <location>
        <begin position="456"/>
        <end position="679"/>
    </location>
</feature>
<evidence type="ECO:0000259" key="13">
    <source>
        <dbReference type="PROSITE" id="PS50109"/>
    </source>
</evidence>
<dbReference type="KEGG" id="ohi:H8790_07660"/>
<name>A0A7G9B1E2_9FIRM</name>
<evidence type="ECO:0000313" key="16">
    <source>
        <dbReference type="Proteomes" id="UP000515960"/>
    </source>
</evidence>
<feature type="transmembrane region" description="Helical" evidence="12">
    <location>
        <begin position="278"/>
        <end position="301"/>
    </location>
</feature>
<evidence type="ECO:0000256" key="1">
    <source>
        <dbReference type="ARBA" id="ARBA00000085"/>
    </source>
</evidence>
<dbReference type="Gene3D" id="1.10.287.130">
    <property type="match status" value="1"/>
</dbReference>
<protein>
    <recommendedName>
        <fullName evidence="10">Circadian input-output histidine kinase CikA</fullName>
        <ecNumber evidence="3">2.7.13.3</ecNumber>
    </recommendedName>
    <alternativeName>
        <fullName evidence="4">Stage 0 sporulation protein A homolog</fullName>
    </alternativeName>
</protein>
<dbReference type="Pfam" id="PF00072">
    <property type="entry name" value="Response_reg"/>
    <property type="match status" value="2"/>
</dbReference>
<accession>A0A7G9B1E2</accession>
<gene>
    <name evidence="15" type="ORF">H8790_07660</name>
</gene>
<dbReference type="Gene3D" id="3.30.565.10">
    <property type="entry name" value="Histidine kinase-like ATPase, C-terminal domain"/>
    <property type="match status" value="1"/>
</dbReference>
<dbReference type="PRINTS" id="PR00344">
    <property type="entry name" value="BCTRLSENSOR"/>
</dbReference>
<keyword evidence="7" id="KW-0418">Kinase</keyword>
<evidence type="ECO:0000256" key="7">
    <source>
        <dbReference type="ARBA" id="ARBA00022777"/>
    </source>
</evidence>
<evidence type="ECO:0000256" key="5">
    <source>
        <dbReference type="ARBA" id="ARBA00022553"/>
    </source>
</evidence>
<keyword evidence="16" id="KW-1185">Reference proteome</keyword>
<feature type="transmembrane region" description="Helical" evidence="12">
    <location>
        <begin position="7"/>
        <end position="29"/>
    </location>
</feature>
<reference evidence="15 16" key="1">
    <citation type="submission" date="2020-08" db="EMBL/GenBank/DDBJ databases">
        <authorList>
            <person name="Liu C."/>
            <person name="Sun Q."/>
        </authorList>
    </citation>
    <scope>NUCLEOTIDE SEQUENCE [LARGE SCALE GENOMIC DNA]</scope>
    <source>
        <strain evidence="15 16">NSJ-62</strain>
    </source>
</reference>
<evidence type="ECO:0000256" key="6">
    <source>
        <dbReference type="ARBA" id="ARBA00022679"/>
    </source>
</evidence>
<dbReference type="SMART" id="SM00388">
    <property type="entry name" value="HisKA"/>
    <property type="match status" value="1"/>
</dbReference>
<keyword evidence="12" id="KW-0812">Transmembrane</keyword>
<dbReference type="InterPro" id="IPR036097">
    <property type="entry name" value="HisK_dim/P_sf"/>
</dbReference>
<dbReference type="SUPFAM" id="SSF47384">
    <property type="entry name" value="Homodimeric domain of signal transducing histidine kinase"/>
    <property type="match status" value="1"/>
</dbReference>
<evidence type="ECO:0000256" key="3">
    <source>
        <dbReference type="ARBA" id="ARBA00012438"/>
    </source>
</evidence>
<dbReference type="AlphaFoldDB" id="A0A7G9B1E2"/>
<evidence type="ECO:0000256" key="12">
    <source>
        <dbReference type="SAM" id="Phobius"/>
    </source>
</evidence>
<proteinExistence type="inferred from homology"/>
<dbReference type="CDD" id="cd16922">
    <property type="entry name" value="HATPase_EvgS-ArcB-TorS-like"/>
    <property type="match status" value="1"/>
</dbReference>
<feature type="modified residue" description="4-aspartylphosphate" evidence="11">
    <location>
        <position position="748"/>
    </location>
</feature>
<keyword evidence="12" id="KW-0472">Membrane</keyword>
<keyword evidence="5 11" id="KW-0597">Phosphoprotein</keyword>
<evidence type="ECO:0000256" key="2">
    <source>
        <dbReference type="ARBA" id="ARBA00006402"/>
    </source>
</evidence>
<dbReference type="InterPro" id="IPR001789">
    <property type="entry name" value="Sig_transdc_resp-reg_receiver"/>
</dbReference>
<feature type="domain" description="Response regulatory" evidence="14">
    <location>
        <begin position="838"/>
        <end position="957"/>
    </location>
</feature>
<dbReference type="InterPro" id="IPR003661">
    <property type="entry name" value="HisK_dim/P_dom"/>
</dbReference>
<evidence type="ECO:0000256" key="8">
    <source>
        <dbReference type="ARBA" id="ARBA00023012"/>
    </source>
</evidence>
<dbReference type="InterPro" id="IPR005467">
    <property type="entry name" value="His_kinase_dom"/>
</dbReference>
<keyword evidence="6" id="KW-0808">Transferase</keyword>
<keyword evidence="12" id="KW-1133">Transmembrane helix</keyword>
<dbReference type="SMART" id="SM00387">
    <property type="entry name" value="HATPase_c"/>
    <property type="match status" value="1"/>
</dbReference>
<dbReference type="FunFam" id="3.30.565.10:FF:000010">
    <property type="entry name" value="Sensor histidine kinase RcsC"/>
    <property type="match status" value="1"/>
</dbReference>
<dbReference type="Proteomes" id="UP000515960">
    <property type="component" value="Chromosome"/>
</dbReference>
<keyword evidence="8" id="KW-0902">Two-component regulatory system</keyword>
<evidence type="ECO:0000256" key="11">
    <source>
        <dbReference type="PROSITE-ProRule" id="PRU00169"/>
    </source>
</evidence>
<dbReference type="SMART" id="SM00448">
    <property type="entry name" value="REC"/>
    <property type="match status" value="2"/>
</dbReference>
<comment type="catalytic activity">
    <reaction evidence="1">
        <text>ATP + protein L-histidine = ADP + protein N-phospho-L-histidine.</text>
        <dbReference type="EC" id="2.7.13.3"/>
    </reaction>
</comment>
<evidence type="ECO:0000256" key="4">
    <source>
        <dbReference type="ARBA" id="ARBA00018672"/>
    </source>
</evidence>
<dbReference type="CDD" id="cd00082">
    <property type="entry name" value="HisKA"/>
    <property type="match status" value="1"/>
</dbReference>
<evidence type="ECO:0000256" key="9">
    <source>
        <dbReference type="ARBA" id="ARBA00024867"/>
    </source>
</evidence>
<organism evidence="15 16">
    <name type="scientific">Oscillibacter hominis</name>
    <dbReference type="NCBI Taxonomy" id="2763056"/>
    <lineage>
        <taxon>Bacteria</taxon>
        <taxon>Bacillati</taxon>
        <taxon>Bacillota</taxon>
        <taxon>Clostridia</taxon>
        <taxon>Eubacteriales</taxon>
        <taxon>Oscillospiraceae</taxon>
        <taxon>Oscillibacter</taxon>
    </lineage>
</organism>
<dbReference type="InterPro" id="IPR004358">
    <property type="entry name" value="Sig_transdc_His_kin-like_C"/>
</dbReference>
<dbReference type="EC" id="2.7.13.3" evidence="3"/>
<comment type="function">
    <text evidence="9">May play the central regulatory role in sporulation. It may be an element of the effector pathway responsible for the activation of sporulation genes in response to nutritional stress. Spo0A may act in concert with spo0H (a sigma factor) to control the expression of some genes that are critical to the sporulation process.</text>
</comment>
<feature type="modified residue" description="4-aspartylphosphate" evidence="11">
    <location>
        <position position="890"/>
    </location>
</feature>
<comment type="similarity">
    <text evidence="2">In the N-terminal section; belongs to the phytochrome family.</text>
</comment>
<dbReference type="EMBL" id="CP060490">
    <property type="protein sequence ID" value="QNL43373.1"/>
    <property type="molecule type" value="Genomic_DNA"/>
</dbReference>
<sequence length="965" mass="107259">MKYKRQSIIFIAGVVGLLLVAGAFMTALLNEISQKMNQSANETLLNSTRMIESSLNHELQTDEQLLETFAGLYSKSREFQNPAEVLADFAASTQFYRFSYVDMTGSGFDSTGASVDASELPFEETALSAGAYGYSDAYMGSSGRLQITFQIPIYLDNRQIGALYADKTLTRYNESALFTFNGSSGHAYMVRSDNGSWMIEGAGTDADDVYQLLEKHGNHPDVQQALEKLMQEGKAGTIGIAFNGEPSRLCFLPMDNTYGWYLISIVSQSLLQQESSTIMQMIEITLIVLLVALILITILVLGRQSMKNQEKSRIYREQLFQTISANVDFAFLLFSPDKQRVELVSDNVRVLFDLDSIQVAEHPELLAERCGIPVSDEGWNAFFHGELHGNIRKEYQVGADNNLQRWIEVHLIPVETGQYLAVLHETTSEHHMRDDLAEALRQSQESNQAKTAFFSSVSHDLRTPMNGIVGMVAIAQSNLQNTAKVENCLAKIKVASDHLLSLINQILDMSRIESGKINLKREAVNLPELISGVLLLIKPELTKKGHTLQISSAVLEHDTVIGDTLHLQKILLNLLSNAVKYTPDDGEIQLNIQEQPVDDGRIEVVFQVADNGIGINPEFLSRIFTPFERAEDGRVSKIIGTGLGMAITKNIVDMMGGTIQVDSEVGHGSCFTVTLPFQLSEKQGYIAPDLKGRTVLVADDDPAICSGMRTMMEELGMQVDCVYSGQEAVDAAEQARLSGRIYYAVVIDWKMPGMDGIEAARQIRMNNPSQSPIILLSAYDWEEAEQEAIEAGIDGFLTKPIFRTELLRMLRCHMPDSPDAPRREMRSAVRSHHITGLRVLLAEDNALNREIAEEILRGSGIEVESVENGLMAVQQVERHDAGYYGMIFLDIHMPLVDGYTAAREIRELPEKGQVPIIAMTADTFDEDIQRCKAAGMDAHIAKPIDFSILFDTIRRFWKNEDGGHS</sequence>
<dbReference type="GO" id="GO:0000155">
    <property type="term" value="F:phosphorelay sensor kinase activity"/>
    <property type="evidence" value="ECO:0007669"/>
    <property type="project" value="InterPro"/>
</dbReference>
<dbReference type="SUPFAM" id="SSF52172">
    <property type="entry name" value="CheY-like"/>
    <property type="match status" value="2"/>
</dbReference>
<dbReference type="Gene3D" id="3.40.50.2300">
    <property type="match status" value="2"/>
</dbReference>
<dbReference type="PROSITE" id="PS50109">
    <property type="entry name" value="HIS_KIN"/>
    <property type="match status" value="1"/>
</dbReference>